<feature type="transmembrane region" description="Helical" evidence="6">
    <location>
        <begin position="83"/>
        <end position="103"/>
    </location>
</feature>
<dbReference type="Pfam" id="PF07690">
    <property type="entry name" value="MFS_1"/>
    <property type="match status" value="1"/>
</dbReference>
<keyword evidence="4 6" id="KW-1133">Transmembrane helix</keyword>
<dbReference type="EMBL" id="VOIR01000016">
    <property type="protein sequence ID" value="KAA6431276.1"/>
    <property type="molecule type" value="Genomic_DNA"/>
</dbReference>
<gene>
    <name evidence="8" type="ORF">FQ330_10945</name>
</gene>
<evidence type="ECO:0000256" key="2">
    <source>
        <dbReference type="ARBA" id="ARBA00022448"/>
    </source>
</evidence>
<name>A0A5M8Q8T5_9MICO</name>
<dbReference type="PANTHER" id="PTHR43385">
    <property type="entry name" value="RIBOFLAVIN TRANSPORTER RIBJ"/>
    <property type="match status" value="1"/>
</dbReference>
<dbReference type="InterPro" id="IPR020846">
    <property type="entry name" value="MFS_dom"/>
</dbReference>
<sequence length="400" mass="40471">MSGRAVAARRSPGPVARLAALSVGQVVSWGILYYGLIVAAPAVAADTGWGLPVVMLCFSAGLVASAAAGIVVGRWLDDRGPRLVMTLGSLVGASGLAMAAAATTVPGFAAAWVVVGLGQSAVLYQAAFTLLTRRHGDAQGGGARRRAMTVVTLAGGLASTAFAPLTAALLGVLDWRTTLLVLAVVLVAFTTPLHWWSLERSWPAREASGEHAPPPSVAAVLRTRRFWMLEVAMIAVAAALYMVTLAAIPLLTEKGLTYELAAWGLGLLGAGQVAGRLLYVALPRAASPWVPLATTAGLAAIVLALLSLVPGPPWLLIAIGVAAGAVRGAQTLVQGSAVVERWGPRGYGALNGAFAAPITAVTALGPALGPLLAVATGSYAAMGLLAAGLALVALALARWS</sequence>
<evidence type="ECO:0000259" key="7">
    <source>
        <dbReference type="PROSITE" id="PS50850"/>
    </source>
</evidence>
<keyword evidence="9" id="KW-1185">Reference proteome</keyword>
<proteinExistence type="predicted"/>
<evidence type="ECO:0000256" key="5">
    <source>
        <dbReference type="ARBA" id="ARBA00023136"/>
    </source>
</evidence>
<comment type="subcellular location">
    <subcellularLocation>
        <location evidence="1">Cell membrane</location>
        <topology evidence="1">Multi-pass membrane protein</topology>
    </subcellularLocation>
</comment>
<dbReference type="PROSITE" id="PS50850">
    <property type="entry name" value="MFS"/>
    <property type="match status" value="1"/>
</dbReference>
<feature type="transmembrane region" description="Helical" evidence="6">
    <location>
        <begin position="151"/>
        <end position="173"/>
    </location>
</feature>
<dbReference type="RefSeq" id="WP_146357521.1">
    <property type="nucleotide sequence ID" value="NZ_VOIR01000016.1"/>
</dbReference>
<evidence type="ECO:0000256" key="3">
    <source>
        <dbReference type="ARBA" id="ARBA00022692"/>
    </source>
</evidence>
<evidence type="ECO:0000313" key="8">
    <source>
        <dbReference type="EMBL" id="KAA6431276.1"/>
    </source>
</evidence>
<feature type="transmembrane region" description="Helical" evidence="6">
    <location>
        <begin position="179"/>
        <end position="198"/>
    </location>
</feature>
<feature type="transmembrane region" description="Helical" evidence="6">
    <location>
        <begin position="289"/>
        <end position="308"/>
    </location>
</feature>
<evidence type="ECO:0000256" key="1">
    <source>
        <dbReference type="ARBA" id="ARBA00004651"/>
    </source>
</evidence>
<protein>
    <submittedName>
        <fullName evidence="8">MFS transporter</fullName>
    </submittedName>
</protein>
<dbReference type="GO" id="GO:0005886">
    <property type="term" value="C:plasma membrane"/>
    <property type="evidence" value="ECO:0007669"/>
    <property type="project" value="UniProtKB-SubCell"/>
</dbReference>
<feature type="transmembrane region" description="Helical" evidence="6">
    <location>
        <begin position="379"/>
        <end position="397"/>
    </location>
</feature>
<dbReference type="InterPro" id="IPR036259">
    <property type="entry name" value="MFS_trans_sf"/>
</dbReference>
<keyword evidence="5 6" id="KW-0472">Membrane</keyword>
<dbReference type="PANTHER" id="PTHR43385:SF1">
    <property type="entry name" value="RIBOFLAVIN TRANSPORTER RIBJ"/>
    <property type="match status" value="1"/>
</dbReference>
<feature type="transmembrane region" description="Helical" evidence="6">
    <location>
        <begin position="354"/>
        <end position="373"/>
    </location>
</feature>
<feature type="transmembrane region" description="Helical" evidence="6">
    <location>
        <begin position="49"/>
        <end position="71"/>
    </location>
</feature>
<accession>A0A5M8Q8T5</accession>
<dbReference type="SUPFAM" id="SSF103473">
    <property type="entry name" value="MFS general substrate transporter"/>
    <property type="match status" value="1"/>
</dbReference>
<feature type="transmembrane region" description="Helical" evidence="6">
    <location>
        <begin position="226"/>
        <end position="248"/>
    </location>
</feature>
<feature type="transmembrane region" description="Helical" evidence="6">
    <location>
        <begin position="109"/>
        <end position="131"/>
    </location>
</feature>
<feature type="transmembrane region" description="Helical" evidence="6">
    <location>
        <begin position="260"/>
        <end position="282"/>
    </location>
</feature>
<dbReference type="Gene3D" id="1.20.1250.20">
    <property type="entry name" value="MFS general substrate transporter like domains"/>
    <property type="match status" value="1"/>
</dbReference>
<feature type="transmembrane region" description="Helical" evidence="6">
    <location>
        <begin position="314"/>
        <end position="333"/>
    </location>
</feature>
<dbReference type="InterPro" id="IPR052983">
    <property type="entry name" value="MFS_Riboflavin_Transporter"/>
</dbReference>
<reference evidence="8 9" key="1">
    <citation type="submission" date="2019-08" db="EMBL/GenBank/DDBJ databases">
        <title>Agrococcus lahaulensis sp. nov., isolated from a cold desert of the Indian Himalayas.</title>
        <authorList>
            <person name="Qu J.H."/>
        </authorList>
    </citation>
    <scope>NUCLEOTIDE SEQUENCE [LARGE SCALE GENOMIC DNA]</scope>
    <source>
        <strain evidence="8 9">NS18</strain>
    </source>
</reference>
<evidence type="ECO:0000256" key="4">
    <source>
        <dbReference type="ARBA" id="ARBA00022989"/>
    </source>
</evidence>
<organism evidence="8 9">
    <name type="scientific">Agrococcus sediminis</name>
    <dbReference type="NCBI Taxonomy" id="2599924"/>
    <lineage>
        <taxon>Bacteria</taxon>
        <taxon>Bacillati</taxon>
        <taxon>Actinomycetota</taxon>
        <taxon>Actinomycetes</taxon>
        <taxon>Micrococcales</taxon>
        <taxon>Microbacteriaceae</taxon>
        <taxon>Agrococcus</taxon>
    </lineage>
</organism>
<evidence type="ECO:0000313" key="9">
    <source>
        <dbReference type="Proteomes" id="UP000323221"/>
    </source>
</evidence>
<dbReference type="InterPro" id="IPR011701">
    <property type="entry name" value="MFS"/>
</dbReference>
<evidence type="ECO:0000256" key="6">
    <source>
        <dbReference type="SAM" id="Phobius"/>
    </source>
</evidence>
<feature type="domain" description="Major facilitator superfamily (MFS) profile" evidence="7">
    <location>
        <begin position="1"/>
        <end position="400"/>
    </location>
</feature>
<keyword evidence="2" id="KW-0813">Transport</keyword>
<dbReference type="GO" id="GO:0022857">
    <property type="term" value="F:transmembrane transporter activity"/>
    <property type="evidence" value="ECO:0007669"/>
    <property type="project" value="InterPro"/>
</dbReference>
<keyword evidence="3 6" id="KW-0812">Transmembrane</keyword>
<dbReference type="OrthoDB" id="7200137at2"/>
<dbReference type="Proteomes" id="UP000323221">
    <property type="component" value="Unassembled WGS sequence"/>
</dbReference>
<feature type="transmembrane region" description="Helical" evidence="6">
    <location>
        <begin position="21"/>
        <end position="43"/>
    </location>
</feature>
<dbReference type="AlphaFoldDB" id="A0A5M8Q8T5"/>
<comment type="caution">
    <text evidence="8">The sequence shown here is derived from an EMBL/GenBank/DDBJ whole genome shotgun (WGS) entry which is preliminary data.</text>
</comment>